<evidence type="ECO:0000256" key="1">
    <source>
        <dbReference type="SAM" id="MobiDB-lite"/>
    </source>
</evidence>
<dbReference type="AlphaFoldDB" id="A0A9Q4B4E8"/>
<dbReference type="EMBL" id="JABXYM010000001">
    <property type="protein sequence ID" value="MCR6098143.1"/>
    <property type="molecule type" value="Genomic_DNA"/>
</dbReference>
<proteinExistence type="predicted"/>
<dbReference type="SUPFAM" id="SSF140453">
    <property type="entry name" value="EsxAB dimer-like"/>
    <property type="match status" value="1"/>
</dbReference>
<keyword evidence="3" id="KW-1185">Reference proteome</keyword>
<evidence type="ECO:0000313" key="2">
    <source>
        <dbReference type="EMBL" id="MCR6098143.1"/>
    </source>
</evidence>
<dbReference type="RefSeq" id="WP_257822523.1">
    <property type="nucleotide sequence ID" value="NZ_JABXYM010000001.1"/>
</dbReference>
<evidence type="ECO:0008006" key="4">
    <source>
        <dbReference type="Google" id="ProtNLM"/>
    </source>
</evidence>
<sequence length="111" mass="12367">MAKQIKVNAGAMEGIVGNARQVPEQRMDEAINKLKNLSDTLTTWEGEAPQGHAELHKELHYTLIKTKSLMITILRTLDESVESLSEQDEELGQSMKGNALKGYSNDSLLER</sequence>
<evidence type="ECO:0000313" key="3">
    <source>
        <dbReference type="Proteomes" id="UP001057753"/>
    </source>
</evidence>
<dbReference type="InterPro" id="IPR036689">
    <property type="entry name" value="ESAT-6-like_sf"/>
</dbReference>
<protein>
    <recommendedName>
        <fullName evidence="4">WXG100 family type VII secretion target</fullName>
    </recommendedName>
</protein>
<dbReference type="Gene3D" id="1.10.287.1060">
    <property type="entry name" value="ESAT-6-like"/>
    <property type="match status" value="1"/>
</dbReference>
<organism evidence="2 3">
    <name type="scientific">Salipaludibacillus agaradhaerens</name>
    <name type="common">Bacillus agaradhaerens</name>
    <dbReference type="NCBI Taxonomy" id="76935"/>
    <lineage>
        <taxon>Bacteria</taxon>
        <taxon>Bacillati</taxon>
        <taxon>Bacillota</taxon>
        <taxon>Bacilli</taxon>
        <taxon>Bacillales</taxon>
        <taxon>Bacillaceae</taxon>
    </lineage>
</organism>
<dbReference type="Proteomes" id="UP001057753">
    <property type="component" value="Unassembled WGS sequence"/>
</dbReference>
<accession>A0A9Q4B4E8</accession>
<reference evidence="2" key="1">
    <citation type="submission" date="2020-06" db="EMBL/GenBank/DDBJ databases">
        <title>Insight into the genomes of haloalkaliphilic bacilli from Kenyan soda lakes.</title>
        <authorList>
            <person name="Mwirichia R."/>
            <person name="Villamizar G.C."/>
            <person name="Poehlein A."/>
            <person name="Mugweru J."/>
            <person name="Kipnyargis A."/>
            <person name="Kiplimo D."/>
            <person name="Orwa P."/>
            <person name="Daniel R."/>
        </authorList>
    </citation>
    <scope>NUCLEOTIDE SEQUENCE</scope>
    <source>
        <strain evidence="2">B1096_S55</strain>
    </source>
</reference>
<name>A0A9Q4B4E8_SALAG</name>
<feature type="region of interest" description="Disordered" evidence="1">
    <location>
        <begin position="82"/>
        <end position="111"/>
    </location>
</feature>
<feature type="compositionally biased region" description="Acidic residues" evidence="1">
    <location>
        <begin position="82"/>
        <end position="91"/>
    </location>
</feature>
<gene>
    <name evidence="2" type="ORF">HXA33_16505</name>
</gene>
<comment type="caution">
    <text evidence="2">The sequence shown here is derived from an EMBL/GenBank/DDBJ whole genome shotgun (WGS) entry which is preliminary data.</text>
</comment>